<proteinExistence type="predicted"/>
<keyword evidence="3" id="KW-1185">Reference proteome</keyword>
<dbReference type="Proteomes" id="UP000011910">
    <property type="component" value="Unassembled WGS sequence"/>
</dbReference>
<evidence type="ECO:0000313" key="2">
    <source>
        <dbReference type="EMBL" id="EMR03901.1"/>
    </source>
</evidence>
<protein>
    <submittedName>
        <fullName evidence="2">Putative stress protein (General stress protein 26)</fullName>
    </submittedName>
</protein>
<sequence>MQTKSVQDLIKKIEDIEICMFSTLEPDGNIVSRPMSTRQIDADGTIWFYTDDHTEKVEDVSRFDHVNLAYADVSKQTYISLSGTAELVTDRAMITKLWSPVLQAWFPRGLEDPNLALLKVIPHSAEYWNTSANKMTQIFKIAKAIMKGKQYQGGEHGKIMM</sequence>
<dbReference type="InterPro" id="IPR012349">
    <property type="entry name" value="Split_barrel_FMN-bd"/>
</dbReference>
<organism evidence="2 3">
    <name type="scientific">Cesiribacter andamanensis AMV16</name>
    <dbReference type="NCBI Taxonomy" id="1279009"/>
    <lineage>
        <taxon>Bacteria</taxon>
        <taxon>Pseudomonadati</taxon>
        <taxon>Bacteroidota</taxon>
        <taxon>Cytophagia</taxon>
        <taxon>Cytophagales</taxon>
        <taxon>Cesiribacteraceae</taxon>
        <taxon>Cesiribacter</taxon>
    </lineage>
</organism>
<dbReference type="Gene3D" id="2.30.110.10">
    <property type="entry name" value="Electron Transport, Fmn-binding Protein, Chain A"/>
    <property type="match status" value="1"/>
</dbReference>
<feature type="domain" description="General stress protein FMN-binding split barrel" evidence="1">
    <location>
        <begin position="5"/>
        <end position="151"/>
    </location>
</feature>
<dbReference type="AlphaFoldDB" id="M7N9M1"/>
<dbReference type="eggNOG" id="COG3871">
    <property type="taxonomic scope" value="Bacteria"/>
</dbReference>
<comment type="caution">
    <text evidence="2">The sequence shown here is derived from an EMBL/GenBank/DDBJ whole genome shotgun (WGS) entry which is preliminary data.</text>
</comment>
<dbReference type="STRING" id="1279009.ADICEAN_00958"/>
<accession>M7N9M1</accession>
<dbReference type="PANTHER" id="PTHR34818">
    <property type="entry name" value="PROTEIN BLI-3"/>
    <property type="match status" value="1"/>
</dbReference>
<dbReference type="InterPro" id="IPR038725">
    <property type="entry name" value="YdaG_split_barrel_FMN-bd"/>
</dbReference>
<dbReference type="EMBL" id="AODQ01000015">
    <property type="protein sequence ID" value="EMR03901.1"/>
    <property type="molecule type" value="Genomic_DNA"/>
</dbReference>
<dbReference type="SUPFAM" id="SSF50475">
    <property type="entry name" value="FMN-binding split barrel"/>
    <property type="match status" value="1"/>
</dbReference>
<dbReference type="PANTHER" id="PTHR34818:SF1">
    <property type="entry name" value="PROTEIN BLI-3"/>
    <property type="match status" value="1"/>
</dbReference>
<dbReference type="OrthoDB" id="1432662at2"/>
<evidence type="ECO:0000313" key="3">
    <source>
        <dbReference type="Proteomes" id="UP000011910"/>
    </source>
</evidence>
<reference evidence="2 3" key="1">
    <citation type="journal article" date="2013" name="Genome Announc.">
        <title>Draft Genome Sequence of Cesiribacter andamanensis Strain AMV16T, Isolated from a Soil Sample from a Mud Volcano in the Andaman Islands, India.</title>
        <authorList>
            <person name="Shivaji S."/>
            <person name="Ara S."/>
            <person name="Begum Z."/>
            <person name="Srinivas T.N."/>
            <person name="Singh A."/>
            <person name="Kumar Pinnaka A."/>
        </authorList>
    </citation>
    <scope>NUCLEOTIDE SEQUENCE [LARGE SCALE GENOMIC DNA]</scope>
    <source>
        <strain evidence="2 3">AMV16</strain>
    </source>
</reference>
<dbReference type="InterPro" id="IPR052917">
    <property type="entry name" value="Stress-Dev_Protein"/>
</dbReference>
<evidence type="ECO:0000259" key="1">
    <source>
        <dbReference type="Pfam" id="PF16242"/>
    </source>
</evidence>
<gene>
    <name evidence="2" type="ORF">ADICEAN_00958</name>
</gene>
<name>M7N9M1_9BACT</name>
<dbReference type="Pfam" id="PF16242">
    <property type="entry name" value="Pyrid_ox_like"/>
    <property type="match status" value="1"/>
</dbReference>